<gene>
    <name evidence="1" type="ORF">ROJ8625_04118</name>
</gene>
<evidence type="ECO:0000313" key="1">
    <source>
        <dbReference type="EMBL" id="SLN74876.1"/>
    </source>
</evidence>
<sequence>MSKTAEWGTARKVRHDAEKYIELIGKTTDRTTAASREGSHATAGKLSKLVVSTEINFQPYDGATNYHRDNGFDAALSEVVRKHWSNLCREALDLLREREREAAIAAKAEVAAQLRAIEEAEFERGAA</sequence>
<proteinExistence type="predicted"/>
<dbReference type="EMBL" id="FWFK01000011">
    <property type="protein sequence ID" value="SLN74876.1"/>
    <property type="molecule type" value="Genomic_DNA"/>
</dbReference>
<organism evidence="1 2">
    <name type="scientific">Roseivivax jejudonensis</name>
    <dbReference type="NCBI Taxonomy" id="1529041"/>
    <lineage>
        <taxon>Bacteria</taxon>
        <taxon>Pseudomonadati</taxon>
        <taxon>Pseudomonadota</taxon>
        <taxon>Alphaproteobacteria</taxon>
        <taxon>Rhodobacterales</taxon>
        <taxon>Roseobacteraceae</taxon>
        <taxon>Roseivivax</taxon>
    </lineage>
</organism>
<evidence type="ECO:0000313" key="2">
    <source>
        <dbReference type="Proteomes" id="UP000193570"/>
    </source>
</evidence>
<dbReference type="RefSeq" id="WP_085793764.1">
    <property type="nucleotide sequence ID" value="NZ_FWFK01000011.1"/>
</dbReference>
<dbReference type="AlphaFoldDB" id="A0A1X7ABC6"/>
<accession>A0A1X7ABC6</accession>
<reference evidence="1 2" key="1">
    <citation type="submission" date="2017-03" db="EMBL/GenBank/DDBJ databases">
        <authorList>
            <person name="Afonso C.L."/>
            <person name="Miller P.J."/>
            <person name="Scott M.A."/>
            <person name="Spackman E."/>
            <person name="Goraichik I."/>
            <person name="Dimitrov K.M."/>
            <person name="Suarez D.L."/>
            <person name="Swayne D.E."/>
        </authorList>
    </citation>
    <scope>NUCLEOTIDE SEQUENCE [LARGE SCALE GENOMIC DNA]</scope>
    <source>
        <strain evidence="1 2">CECT 8625</strain>
    </source>
</reference>
<dbReference type="Proteomes" id="UP000193570">
    <property type="component" value="Unassembled WGS sequence"/>
</dbReference>
<protein>
    <submittedName>
        <fullName evidence="1">Uncharacterized protein</fullName>
    </submittedName>
</protein>
<name>A0A1X7ABC6_9RHOB</name>
<keyword evidence="2" id="KW-1185">Reference proteome</keyword>